<comment type="caution">
    <text evidence="2">The sequence shown here is derived from an EMBL/GenBank/DDBJ whole genome shotgun (WGS) entry which is preliminary data.</text>
</comment>
<evidence type="ECO:0000256" key="1">
    <source>
        <dbReference type="SAM" id="MobiDB-lite"/>
    </source>
</evidence>
<organism evidence="2 3">
    <name type="scientific">Zizania palustris</name>
    <name type="common">Northern wild rice</name>
    <dbReference type="NCBI Taxonomy" id="103762"/>
    <lineage>
        <taxon>Eukaryota</taxon>
        <taxon>Viridiplantae</taxon>
        <taxon>Streptophyta</taxon>
        <taxon>Embryophyta</taxon>
        <taxon>Tracheophyta</taxon>
        <taxon>Spermatophyta</taxon>
        <taxon>Magnoliopsida</taxon>
        <taxon>Liliopsida</taxon>
        <taxon>Poales</taxon>
        <taxon>Poaceae</taxon>
        <taxon>BOP clade</taxon>
        <taxon>Oryzoideae</taxon>
        <taxon>Oryzeae</taxon>
        <taxon>Zizaniinae</taxon>
        <taxon>Zizania</taxon>
    </lineage>
</organism>
<feature type="region of interest" description="Disordered" evidence="1">
    <location>
        <begin position="1"/>
        <end position="65"/>
    </location>
</feature>
<evidence type="ECO:0000313" key="2">
    <source>
        <dbReference type="EMBL" id="KAG8060861.1"/>
    </source>
</evidence>
<dbReference type="Proteomes" id="UP000729402">
    <property type="component" value="Unassembled WGS sequence"/>
</dbReference>
<dbReference type="AlphaFoldDB" id="A0A8J5SQW8"/>
<sequence>MRRGKRAGETQSRIPGLPTENRKTRRGNRGREWCRGGARPSDAMEEQEPGAPRRNRGGEPESKVRVSLFQAEAVRAREL</sequence>
<accession>A0A8J5SQW8</accession>
<proteinExistence type="predicted"/>
<dbReference type="EMBL" id="JAAALK010000287">
    <property type="protein sequence ID" value="KAG8060861.1"/>
    <property type="molecule type" value="Genomic_DNA"/>
</dbReference>
<reference evidence="2" key="1">
    <citation type="journal article" date="2021" name="bioRxiv">
        <title>Whole Genome Assembly and Annotation of Northern Wild Rice, Zizania palustris L., Supports a Whole Genome Duplication in the Zizania Genus.</title>
        <authorList>
            <person name="Haas M."/>
            <person name="Kono T."/>
            <person name="Macchietto M."/>
            <person name="Millas R."/>
            <person name="McGilp L."/>
            <person name="Shao M."/>
            <person name="Duquette J."/>
            <person name="Hirsch C.N."/>
            <person name="Kimball J."/>
        </authorList>
    </citation>
    <scope>NUCLEOTIDE SEQUENCE</scope>
    <source>
        <tissue evidence="2">Fresh leaf tissue</tissue>
    </source>
</reference>
<evidence type="ECO:0000313" key="3">
    <source>
        <dbReference type="Proteomes" id="UP000729402"/>
    </source>
</evidence>
<reference evidence="2" key="2">
    <citation type="submission" date="2021-02" db="EMBL/GenBank/DDBJ databases">
        <authorList>
            <person name="Kimball J.A."/>
            <person name="Haas M.W."/>
            <person name="Macchietto M."/>
            <person name="Kono T."/>
            <person name="Duquette J."/>
            <person name="Shao M."/>
        </authorList>
    </citation>
    <scope>NUCLEOTIDE SEQUENCE</scope>
    <source>
        <tissue evidence="2">Fresh leaf tissue</tissue>
    </source>
</reference>
<protein>
    <submittedName>
        <fullName evidence="2">Uncharacterized protein</fullName>
    </submittedName>
</protein>
<name>A0A8J5SQW8_ZIZPA</name>
<keyword evidence="3" id="KW-1185">Reference proteome</keyword>
<gene>
    <name evidence="2" type="ORF">GUJ93_ZPchr0002g24375</name>
</gene>